<dbReference type="Ensembl" id="ENSCCRT00015001886.1">
    <property type="protein sequence ID" value="ENSCCRP00015001768.1"/>
    <property type="gene ID" value="ENSCCRG00015001130.1"/>
</dbReference>
<evidence type="ECO:0000313" key="1">
    <source>
        <dbReference type="Ensembl" id="ENSCCRP00015001768.1"/>
    </source>
</evidence>
<evidence type="ECO:0000313" key="2">
    <source>
        <dbReference type="Proteomes" id="UP000694700"/>
    </source>
</evidence>
<name>A0A8C1S366_CYPCA</name>
<proteinExistence type="predicted"/>
<dbReference type="Proteomes" id="UP000694700">
    <property type="component" value="Unplaced"/>
</dbReference>
<sequence length="43" mass="5143">MVISLDTEKAFDRVEWQYLFATLKKFGFGDTFISWIKLLYSHP</sequence>
<reference evidence="1" key="1">
    <citation type="submission" date="2025-08" db="UniProtKB">
        <authorList>
            <consortium name="Ensembl"/>
        </authorList>
    </citation>
    <scope>IDENTIFICATION</scope>
</reference>
<organism evidence="1 2">
    <name type="scientific">Cyprinus carpio</name>
    <name type="common">Common carp</name>
    <dbReference type="NCBI Taxonomy" id="7962"/>
    <lineage>
        <taxon>Eukaryota</taxon>
        <taxon>Metazoa</taxon>
        <taxon>Chordata</taxon>
        <taxon>Craniata</taxon>
        <taxon>Vertebrata</taxon>
        <taxon>Euteleostomi</taxon>
        <taxon>Actinopterygii</taxon>
        <taxon>Neopterygii</taxon>
        <taxon>Teleostei</taxon>
        <taxon>Ostariophysi</taxon>
        <taxon>Cypriniformes</taxon>
        <taxon>Cyprinidae</taxon>
        <taxon>Cyprininae</taxon>
        <taxon>Cyprinus</taxon>
    </lineage>
</organism>
<protein>
    <recommendedName>
        <fullName evidence="3">Reverse transcriptase domain-containing protein</fullName>
    </recommendedName>
</protein>
<evidence type="ECO:0008006" key="3">
    <source>
        <dbReference type="Google" id="ProtNLM"/>
    </source>
</evidence>
<dbReference type="AlphaFoldDB" id="A0A8C1S366"/>
<dbReference type="PANTHER" id="PTHR19446">
    <property type="entry name" value="REVERSE TRANSCRIPTASES"/>
    <property type="match status" value="1"/>
</dbReference>
<accession>A0A8C1S366</accession>